<evidence type="ECO:0000256" key="6">
    <source>
        <dbReference type="RuleBase" id="RU364150"/>
    </source>
</evidence>
<keyword evidence="5 6" id="KW-0539">Nucleus</keyword>
<protein>
    <recommendedName>
        <fullName evidence="6">Mediator of RNA polymerase II transcription subunit 18</fullName>
    </recommendedName>
    <alternativeName>
        <fullName evidence="6">Mediator complex subunit 18</fullName>
    </alternativeName>
</protein>
<keyword evidence="4 6" id="KW-0804">Transcription</keyword>
<dbReference type="Pfam" id="PF09637">
    <property type="entry name" value="Med18"/>
    <property type="match status" value="1"/>
</dbReference>
<evidence type="ECO:0000256" key="5">
    <source>
        <dbReference type="ARBA" id="ARBA00023242"/>
    </source>
</evidence>
<dbReference type="Proteomes" id="UP001497392">
    <property type="component" value="Unassembled WGS sequence"/>
</dbReference>
<dbReference type="PANTHER" id="PTHR13321:SF2">
    <property type="entry name" value="MEDIATOR OF RNA POLYMERASE II TRANSCRIPTION SUBUNIT 18"/>
    <property type="match status" value="1"/>
</dbReference>
<dbReference type="InterPro" id="IPR019095">
    <property type="entry name" value="Mediator_Med18"/>
</dbReference>
<comment type="subunit">
    <text evidence="6">Component of the Mediator complex.</text>
</comment>
<dbReference type="Gene3D" id="2.40.320.10">
    <property type="entry name" value="Hypothetical Protein Pfu-838710-001"/>
    <property type="match status" value="1"/>
</dbReference>
<dbReference type="PANTHER" id="PTHR13321">
    <property type="entry name" value="MEDIATOR OF RNA POLYMERASE II TRANSCRIPTION, SUBUNIT 18"/>
    <property type="match status" value="1"/>
</dbReference>
<dbReference type="EMBL" id="CAXHTA020000009">
    <property type="protein sequence ID" value="CAL5223623.1"/>
    <property type="molecule type" value="Genomic_DNA"/>
</dbReference>
<comment type="caution">
    <text evidence="7">The sequence shown here is derived from an EMBL/GenBank/DDBJ whole genome shotgun (WGS) entry which is preliminary data.</text>
</comment>
<accession>A0ABP1FUR2</accession>
<comment type="function">
    <text evidence="6">Component of the Mediator complex, a coactivator involved in the regulated transcription of nearly all RNA polymerase II-dependent genes. Mediator functions as a bridge to convey information from gene-specific regulatory proteins to the basal RNA polymerase II transcription machinery. Mediator is recruited to promoters by direct interactions with regulatory proteins and serves as a scaffold for the assembly of a functional preinitiation complex with RNA polymerase II and the general transcription factors.</text>
</comment>
<comment type="subcellular location">
    <subcellularLocation>
        <location evidence="1 6">Nucleus</location>
    </subcellularLocation>
</comment>
<sequence>MECQALGACPDESLPDLLDVLGRVSGEDGSPVHLLEMVIEGASYAKNVKGPQLRLVHDLQHLDSSSSPGTHANLQSGGGEKASEEWTVLHEGMPVRSKQANQLSAIVRAVSQSACRGPDVPAFWAALGFRKQYSMVKAGQAFCCYLEGHEVEVAVLQVFKEAPVGFSRGERVSEGLWLVDARAPVEDGRYIETAGALSKLSGFLEPLVTLQRP</sequence>
<reference evidence="7 8" key="1">
    <citation type="submission" date="2024-06" db="EMBL/GenBank/DDBJ databases">
        <authorList>
            <person name="Kraege A."/>
            <person name="Thomma B."/>
        </authorList>
    </citation>
    <scope>NUCLEOTIDE SEQUENCE [LARGE SCALE GENOMIC DNA]</scope>
</reference>
<evidence type="ECO:0000256" key="2">
    <source>
        <dbReference type="ARBA" id="ARBA00009814"/>
    </source>
</evidence>
<proteinExistence type="inferred from homology"/>
<evidence type="ECO:0000313" key="7">
    <source>
        <dbReference type="EMBL" id="CAL5223623.1"/>
    </source>
</evidence>
<evidence type="ECO:0000256" key="3">
    <source>
        <dbReference type="ARBA" id="ARBA00023015"/>
    </source>
</evidence>
<organism evidence="7 8">
    <name type="scientific">Coccomyxa viridis</name>
    <dbReference type="NCBI Taxonomy" id="1274662"/>
    <lineage>
        <taxon>Eukaryota</taxon>
        <taxon>Viridiplantae</taxon>
        <taxon>Chlorophyta</taxon>
        <taxon>core chlorophytes</taxon>
        <taxon>Trebouxiophyceae</taxon>
        <taxon>Trebouxiophyceae incertae sedis</taxon>
        <taxon>Coccomyxaceae</taxon>
        <taxon>Coccomyxa</taxon>
    </lineage>
</organism>
<keyword evidence="8" id="KW-1185">Reference proteome</keyword>
<gene>
    <name evidence="7" type="primary">g6164</name>
    <name evidence="6" type="synonym">MED18</name>
    <name evidence="7" type="ORF">VP750_LOCUS5282</name>
</gene>
<evidence type="ECO:0000256" key="1">
    <source>
        <dbReference type="ARBA" id="ARBA00004123"/>
    </source>
</evidence>
<keyword evidence="3 6" id="KW-0805">Transcription regulation</keyword>
<name>A0ABP1FUR2_9CHLO</name>
<evidence type="ECO:0000256" key="4">
    <source>
        <dbReference type="ARBA" id="ARBA00023163"/>
    </source>
</evidence>
<keyword evidence="6" id="KW-0010">Activator</keyword>
<comment type="similarity">
    <text evidence="2 6">Belongs to the Mediator complex subunit 18 family.</text>
</comment>
<evidence type="ECO:0000313" key="8">
    <source>
        <dbReference type="Proteomes" id="UP001497392"/>
    </source>
</evidence>